<evidence type="ECO:0000313" key="1">
    <source>
        <dbReference type="EMBL" id="PPA76878.1"/>
    </source>
</evidence>
<accession>A0A2S5GV80</accession>
<comment type="caution">
    <text evidence="1">The sequence shown here is derived from an EMBL/GenBank/DDBJ whole genome shotgun (WGS) entry which is preliminary data.</text>
</comment>
<proteinExistence type="predicted"/>
<name>A0A2S5GV80_9BURK</name>
<dbReference type="Proteomes" id="UP000239990">
    <property type="component" value="Unassembled WGS sequence"/>
</dbReference>
<organism evidence="1 2">
    <name type="scientific">Achromobacter spanius</name>
    <dbReference type="NCBI Taxonomy" id="217203"/>
    <lineage>
        <taxon>Bacteria</taxon>
        <taxon>Pseudomonadati</taxon>
        <taxon>Pseudomonadota</taxon>
        <taxon>Betaproteobacteria</taxon>
        <taxon>Burkholderiales</taxon>
        <taxon>Alcaligenaceae</taxon>
        <taxon>Achromobacter</taxon>
    </lineage>
</organism>
<reference evidence="1 2" key="1">
    <citation type="submission" date="2018-02" db="EMBL/GenBank/DDBJ databases">
        <title>Draft Genome of Achromobacter spanius stain 6.</title>
        <authorList>
            <person name="Gunasekera T.S."/>
            <person name="Radwan O."/>
            <person name="Ruiz O.N."/>
        </authorList>
    </citation>
    <scope>NUCLEOTIDE SEQUENCE [LARGE SCALE GENOMIC DNA]</scope>
    <source>
        <strain evidence="1 2">6</strain>
    </source>
</reference>
<protein>
    <submittedName>
        <fullName evidence="1">Uncharacterized protein</fullName>
    </submittedName>
</protein>
<evidence type="ECO:0000313" key="2">
    <source>
        <dbReference type="Proteomes" id="UP000239990"/>
    </source>
</evidence>
<dbReference type="AlphaFoldDB" id="A0A2S5GV80"/>
<sequence>MENIMHPDLASPTPSQAPSRRVEIASGASRAFVLKAGATLVCVSGSVRVEQVAAGAEAAGCLHLPRSVRVNAGEAHGMAEGGVVRVTAIQAADVICVDLPGPIARFLNAMTKIFRRKTAKSANNRLGALHKIS</sequence>
<dbReference type="EMBL" id="PREU01000003">
    <property type="protein sequence ID" value="PPA76878.1"/>
    <property type="molecule type" value="Genomic_DNA"/>
</dbReference>
<gene>
    <name evidence="1" type="ORF">C4E15_08950</name>
</gene>
<dbReference type="OrthoDB" id="8663719at2"/>